<feature type="transmembrane region" description="Helical" evidence="5">
    <location>
        <begin position="304"/>
        <end position="321"/>
    </location>
</feature>
<feature type="transmembrane region" description="Helical" evidence="5">
    <location>
        <begin position="57"/>
        <end position="83"/>
    </location>
</feature>
<dbReference type="OrthoDB" id="154023at2"/>
<evidence type="ECO:0000256" key="1">
    <source>
        <dbReference type="ARBA" id="ARBA00004141"/>
    </source>
</evidence>
<dbReference type="AlphaFoldDB" id="E8MXH6"/>
<feature type="transmembrane region" description="Helical" evidence="5">
    <location>
        <begin position="256"/>
        <end position="274"/>
    </location>
</feature>
<evidence type="ECO:0000256" key="4">
    <source>
        <dbReference type="ARBA" id="ARBA00023136"/>
    </source>
</evidence>
<dbReference type="InterPro" id="IPR007016">
    <property type="entry name" value="O-antigen_ligase-rel_domated"/>
</dbReference>
<organism evidence="7 8">
    <name type="scientific">Anaerolinea thermophila (strain DSM 14523 / JCM 11388 / NBRC 100420 / UNI-1)</name>
    <dbReference type="NCBI Taxonomy" id="926569"/>
    <lineage>
        <taxon>Bacteria</taxon>
        <taxon>Bacillati</taxon>
        <taxon>Chloroflexota</taxon>
        <taxon>Anaerolineae</taxon>
        <taxon>Anaerolineales</taxon>
        <taxon>Anaerolineaceae</taxon>
        <taxon>Anaerolinea</taxon>
    </lineage>
</organism>
<dbReference type="Pfam" id="PF04932">
    <property type="entry name" value="Wzy_C"/>
    <property type="match status" value="1"/>
</dbReference>
<sequence length="482" mass="53520">MFSRITQKWFKIDLEAIQDWLDEHKNLLIRVIVILGLAGYLFLLPRYAIGKHRIPQMIIFATLGIGGLAVLISQPVLATLLIIPATLLVPFGIGTGTQSNLNAGILMVLACAGLWVLEMIVVHKKISIIRSRPFLPLFLLMVSSVISLGFGQLPWFNMPHASMASQIGGMMMYILAGLTFLVAAHRLSLPSLKWAVVLFLGLGSIYLFLRPLTNRYYSLVYPVVSLFEQGATGSMFWIWILNISVGQLIFNHRMPLLLKIGLGGILLAFFYNSLVLGREWTSGWLPPLLGASAIIFVGFRRTRILIGVFALTAIIATFPSLQSTVMGGNEYSLVTRTEAWEILLKVVQVNPIFGVGPANYYFYTPIFPIRGYYVQFNSHNNYMDLLVQTGIVGLGLFIWFMTEQSILGLRMMTKVPEGFAKGLVYGIFGGTIGTIVAGMFGDWVIPFVYNVGFNGFRASILGWFFMGGLVALEQTFQSQEGK</sequence>
<feature type="transmembrane region" description="Helical" evidence="5">
    <location>
        <begin position="191"/>
        <end position="209"/>
    </location>
</feature>
<name>E8MXH6_ANATU</name>
<protein>
    <submittedName>
        <fullName evidence="7">O-antigen polymerase family protein</fullName>
    </submittedName>
</protein>
<dbReference type="RefSeq" id="WP_013560427.1">
    <property type="nucleotide sequence ID" value="NC_014960.1"/>
</dbReference>
<keyword evidence="3 5" id="KW-1133">Transmembrane helix</keyword>
<keyword evidence="4 5" id="KW-0472">Membrane</keyword>
<dbReference type="EMBL" id="AP012029">
    <property type="protein sequence ID" value="BAJ64057.1"/>
    <property type="molecule type" value="Genomic_DNA"/>
</dbReference>
<evidence type="ECO:0000256" key="5">
    <source>
        <dbReference type="SAM" id="Phobius"/>
    </source>
</evidence>
<feature type="transmembrane region" description="Helical" evidence="5">
    <location>
        <begin position="103"/>
        <end position="122"/>
    </location>
</feature>
<feature type="transmembrane region" description="Helical" evidence="5">
    <location>
        <begin position="167"/>
        <end position="184"/>
    </location>
</feature>
<feature type="domain" description="O-antigen ligase-related" evidence="6">
    <location>
        <begin position="288"/>
        <end position="398"/>
    </location>
</feature>
<dbReference type="HOGENOM" id="CLU_561261_0_0_0"/>
<dbReference type="GO" id="GO:0016020">
    <property type="term" value="C:membrane"/>
    <property type="evidence" value="ECO:0007669"/>
    <property type="project" value="UniProtKB-SubCell"/>
</dbReference>
<feature type="transmembrane region" description="Helical" evidence="5">
    <location>
        <begin position="423"/>
        <end position="445"/>
    </location>
</feature>
<comment type="subcellular location">
    <subcellularLocation>
        <location evidence="1">Membrane</location>
        <topology evidence="1">Multi-pass membrane protein</topology>
    </subcellularLocation>
</comment>
<proteinExistence type="predicted"/>
<gene>
    <name evidence="7" type="ordered locus">ANT_20310</name>
</gene>
<keyword evidence="8" id="KW-1185">Reference proteome</keyword>
<evidence type="ECO:0000256" key="3">
    <source>
        <dbReference type="ARBA" id="ARBA00022989"/>
    </source>
</evidence>
<feature type="transmembrane region" description="Helical" evidence="5">
    <location>
        <begin position="385"/>
        <end position="402"/>
    </location>
</feature>
<keyword evidence="2 5" id="KW-0812">Transmembrane</keyword>
<evidence type="ECO:0000259" key="6">
    <source>
        <dbReference type="Pfam" id="PF04932"/>
    </source>
</evidence>
<dbReference type="STRING" id="926569.ANT_20310"/>
<evidence type="ECO:0000313" key="8">
    <source>
        <dbReference type="Proteomes" id="UP000008922"/>
    </source>
</evidence>
<feature type="transmembrane region" description="Helical" evidence="5">
    <location>
        <begin position="27"/>
        <end position="45"/>
    </location>
</feature>
<feature type="transmembrane region" description="Helical" evidence="5">
    <location>
        <begin position="280"/>
        <end position="299"/>
    </location>
</feature>
<dbReference type="eggNOG" id="COG3307">
    <property type="taxonomic scope" value="Bacteria"/>
</dbReference>
<feature type="transmembrane region" description="Helical" evidence="5">
    <location>
        <begin position="229"/>
        <end position="249"/>
    </location>
</feature>
<reference evidence="7 8" key="1">
    <citation type="submission" date="2010-12" db="EMBL/GenBank/DDBJ databases">
        <title>Whole genome sequence of Anaerolinea thermophila UNI-1.</title>
        <authorList>
            <person name="Narita-Yamada S."/>
            <person name="Kishi E."/>
            <person name="Watanabe Y."/>
            <person name="Takasaki K."/>
            <person name="Ankai A."/>
            <person name="Oguchi A."/>
            <person name="Fukui S."/>
            <person name="Takahashi M."/>
            <person name="Yashiro I."/>
            <person name="Hosoyama A."/>
            <person name="Sekiguchi Y."/>
            <person name="Hanada S."/>
            <person name="Fujita N."/>
        </authorList>
    </citation>
    <scope>NUCLEOTIDE SEQUENCE [LARGE SCALE GENOMIC DNA]</scope>
    <source>
        <strain evidence="8">DSM 14523 / JCM 11388 / NBRC 100420 / UNI-1</strain>
    </source>
</reference>
<feature type="transmembrane region" description="Helical" evidence="5">
    <location>
        <begin position="134"/>
        <end position="155"/>
    </location>
</feature>
<evidence type="ECO:0000256" key="2">
    <source>
        <dbReference type="ARBA" id="ARBA00022692"/>
    </source>
</evidence>
<feature type="transmembrane region" description="Helical" evidence="5">
    <location>
        <begin position="451"/>
        <end position="472"/>
    </location>
</feature>
<evidence type="ECO:0000313" key="7">
    <source>
        <dbReference type="EMBL" id="BAJ64057.1"/>
    </source>
</evidence>
<dbReference type="Proteomes" id="UP000008922">
    <property type="component" value="Chromosome"/>
</dbReference>
<dbReference type="KEGG" id="atm:ANT_20310"/>
<dbReference type="InParanoid" id="E8MXH6"/>
<accession>E8MXH6</accession>